<dbReference type="InterPro" id="IPR013429">
    <property type="entry name" value="Regulatory_FmdB_Zinc_ribbon"/>
</dbReference>
<gene>
    <name evidence="3" type="ORF">CRI78_13390</name>
</gene>
<evidence type="ECO:0000256" key="1">
    <source>
        <dbReference type="SAM" id="MobiDB-lite"/>
    </source>
</evidence>
<accession>A0A2A7NUT7</accession>
<name>A0A2A7NUT7_9MYCO</name>
<protein>
    <submittedName>
        <fullName evidence="3">Zinc ribbon domain-containing protein</fullName>
    </submittedName>
</protein>
<feature type="domain" description="Putative regulatory protein FmdB zinc ribbon" evidence="2">
    <location>
        <begin position="1"/>
        <end position="42"/>
    </location>
</feature>
<evidence type="ECO:0000259" key="2">
    <source>
        <dbReference type="SMART" id="SM00834"/>
    </source>
</evidence>
<dbReference type="EMBL" id="PDCR01000015">
    <property type="protein sequence ID" value="PEG54073.1"/>
    <property type="molecule type" value="Genomic_DNA"/>
</dbReference>
<evidence type="ECO:0000313" key="3">
    <source>
        <dbReference type="EMBL" id="PEG54073.1"/>
    </source>
</evidence>
<dbReference type="Proteomes" id="UP000220340">
    <property type="component" value="Unassembled WGS sequence"/>
</dbReference>
<dbReference type="SMART" id="SM00834">
    <property type="entry name" value="CxxC_CXXC_SSSS"/>
    <property type="match status" value="1"/>
</dbReference>
<feature type="region of interest" description="Disordered" evidence="1">
    <location>
        <begin position="62"/>
        <end position="93"/>
    </location>
</feature>
<keyword evidence="4" id="KW-1185">Reference proteome</keyword>
<reference evidence="3 4" key="1">
    <citation type="submission" date="2017-10" db="EMBL/GenBank/DDBJ databases">
        <title>The new phylogeny of genus Mycobacterium.</title>
        <authorList>
            <person name="Tortoli E."/>
            <person name="Trovato A."/>
            <person name="Cirillo D.M."/>
        </authorList>
    </citation>
    <scope>NUCLEOTIDE SEQUENCE [LARGE SCALE GENOMIC DNA]</scope>
    <source>
        <strain evidence="3 4">IP141170001</strain>
    </source>
</reference>
<evidence type="ECO:0000313" key="4">
    <source>
        <dbReference type="Proteomes" id="UP000220340"/>
    </source>
</evidence>
<dbReference type="OrthoDB" id="9792898at2"/>
<sequence>MVLYVFRCKSGCDVTAQLYSMNDRPDVIDCPTCAGPARRMIAAPNLGRSGAAMALQDATRATADRPAVVTRPSAPGRRQKVTTNPLHQKLPRA</sequence>
<comment type="caution">
    <text evidence="3">The sequence shown here is derived from an EMBL/GenBank/DDBJ whole genome shotgun (WGS) entry which is preliminary data.</text>
</comment>
<proteinExistence type="predicted"/>
<organism evidence="3 4">
    <name type="scientific">Mycolicibacterium diernhoferi</name>
    <dbReference type="NCBI Taxonomy" id="1801"/>
    <lineage>
        <taxon>Bacteria</taxon>
        <taxon>Bacillati</taxon>
        <taxon>Actinomycetota</taxon>
        <taxon>Actinomycetes</taxon>
        <taxon>Mycobacteriales</taxon>
        <taxon>Mycobacteriaceae</taxon>
        <taxon>Mycolicibacterium</taxon>
    </lineage>
</organism>
<dbReference type="AlphaFoldDB" id="A0A2A7NUT7"/>